<keyword evidence="1" id="KW-0597">Phosphoprotein</keyword>
<keyword evidence="4" id="KW-0238">DNA-binding</keyword>
<dbReference type="PROSITE" id="PS50930">
    <property type="entry name" value="HTH_LYTTR"/>
    <property type="match status" value="1"/>
</dbReference>
<dbReference type="SUPFAM" id="SSF52172">
    <property type="entry name" value="CheY-like"/>
    <property type="match status" value="1"/>
</dbReference>
<organism evidence="4 5">
    <name type="scientific">Pedobacter steynii</name>
    <dbReference type="NCBI Taxonomy" id="430522"/>
    <lineage>
        <taxon>Bacteria</taxon>
        <taxon>Pseudomonadati</taxon>
        <taxon>Bacteroidota</taxon>
        <taxon>Sphingobacteriia</taxon>
        <taxon>Sphingobacteriales</taxon>
        <taxon>Sphingobacteriaceae</taxon>
        <taxon>Pedobacter</taxon>
    </lineage>
</organism>
<dbReference type="PROSITE" id="PS50110">
    <property type="entry name" value="RESPONSE_REGULATORY"/>
    <property type="match status" value="1"/>
</dbReference>
<dbReference type="Gene3D" id="3.40.50.2300">
    <property type="match status" value="1"/>
</dbReference>
<dbReference type="EMBL" id="CP017141">
    <property type="protein sequence ID" value="AOM79793.1"/>
    <property type="molecule type" value="Genomic_DNA"/>
</dbReference>
<dbReference type="SMART" id="SM00448">
    <property type="entry name" value="REC"/>
    <property type="match status" value="1"/>
</dbReference>
<evidence type="ECO:0000256" key="1">
    <source>
        <dbReference type="PROSITE-ProRule" id="PRU00169"/>
    </source>
</evidence>
<dbReference type="InterPro" id="IPR046947">
    <property type="entry name" value="LytR-like"/>
</dbReference>
<evidence type="ECO:0000313" key="5">
    <source>
        <dbReference type="Proteomes" id="UP000094313"/>
    </source>
</evidence>
<dbReference type="SMART" id="SM00850">
    <property type="entry name" value="LytTR"/>
    <property type="match status" value="1"/>
</dbReference>
<dbReference type="OrthoDB" id="9787344at2"/>
<feature type="modified residue" description="4-aspartylphosphate" evidence="1">
    <location>
        <position position="58"/>
    </location>
</feature>
<reference evidence="4 5" key="1">
    <citation type="submission" date="2016-08" db="EMBL/GenBank/DDBJ databases">
        <authorList>
            <person name="Seilhamer J.J."/>
        </authorList>
    </citation>
    <scope>NUCLEOTIDE SEQUENCE [LARGE SCALE GENOMIC DNA]</scope>
    <source>
        <strain evidence="4 5">DX4</strain>
    </source>
</reference>
<dbReference type="PANTHER" id="PTHR37299">
    <property type="entry name" value="TRANSCRIPTIONAL REGULATOR-RELATED"/>
    <property type="match status" value="1"/>
</dbReference>
<sequence>MDKKLNCVIIDDEKHAVELLVDYINTMPNLQLVKYFTNPLQALMEITASDQIDIVFMDMDMPGMSGIDLSIAIRDKTKYLVVTTGHSKYAYEAFGVQANEYLLKPISMSKFALMIKRLLNSENAVKSAVAADDFFFIKTDQVQKYTKINIRDIIMIEGLNNYVKIHTVHETHVAYLTMKELESKLQDNQNFVRVQRSFIVSMNYITKVEGFTIILSNKMEVPLGTTYKKQFLVFLGEKTMKSKRNVSD</sequence>
<dbReference type="Pfam" id="PF00072">
    <property type="entry name" value="Response_reg"/>
    <property type="match status" value="1"/>
</dbReference>
<feature type="domain" description="Response regulatory" evidence="2">
    <location>
        <begin position="6"/>
        <end position="119"/>
    </location>
</feature>
<accession>A0A1D7QMC1</accession>
<dbReference type="InterPro" id="IPR011006">
    <property type="entry name" value="CheY-like_superfamily"/>
</dbReference>
<gene>
    <name evidence="4" type="ORF">BFS30_23100</name>
</gene>
<evidence type="ECO:0000259" key="3">
    <source>
        <dbReference type="PROSITE" id="PS50930"/>
    </source>
</evidence>
<dbReference type="PANTHER" id="PTHR37299:SF1">
    <property type="entry name" value="STAGE 0 SPORULATION PROTEIN A HOMOLOG"/>
    <property type="match status" value="1"/>
</dbReference>
<dbReference type="Pfam" id="PF04397">
    <property type="entry name" value="LytTR"/>
    <property type="match status" value="1"/>
</dbReference>
<dbReference type="RefSeq" id="WP_069381455.1">
    <property type="nucleotide sequence ID" value="NZ_CP017141.1"/>
</dbReference>
<protein>
    <submittedName>
        <fullName evidence="4">DNA-binding response regulator</fullName>
    </submittedName>
</protein>
<keyword evidence="5" id="KW-1185">Reference proteome</keyword>
<dbReference type="GO" id="GO:0000156">
    <property type="term" value="F:phosphorelay response regulator activity"/>
    <property type="evidence" value="ECO:0007669"/>
    <property type="project" value="InterPro"/>
</dbReference>
<dbReference type="InterPro" id="IPR001789">
    <property type="entry name" value="Sig_transdc_resp-reg_receiver"/>
</dbReference>
<evidence type="ECO:0000313" key="4">
    <source>
        <dbReference type="EMBL" id="AOM79793.1"/>
    </source>
</evidence>
<dbReference type="Proteomes" id="UP000094313">
    <property type="component" value="Chromosome"/>
</dbReference>
<name>A0A1D7QMC1_9SPHI</name>
<dbReference type="AlphaFoldDB" id="A0A1D7QMC1"/>
<feature type="domain" description="HTH LytTR-type" evidence="3">
    <location>
        <begin position="147"/>
        <end position="209"/>
    </location>
</feature>
<dbReference type="InterPro" id="IPR007492">
    <property type="entry name" value="LytTR_DNA-bd_dom"/>
</dbReference>
<proteinExistence type="predicted"/>
<evidence type="ECO:0000259" key="2">
    <source>
        <dbReference type="PROSITE" id="PS50110"/>
    </source>
</evidence>
<dbReference type="KEGG" id="psty:BFS30_23100"/>
<dbReference type="Gene3D" id="2.40.50.1020">
    <property type="entry name" value="LytTr DNA-binding domain"/>
    <property type="match status" value="1"/>
</dbReference>
<dbReference type="GO" id="GO:0003677">
    <property type="term" value="F:DNA binding"/>
    <property type="evidence" value="ECO:0007669"/>
    <property type="project" value="UniProtKB-KW"/>
</dbReference>